<name>A0ABW8EBU6_STRT5</name>
<reference evidence="2 3" key="1">
    <citation type="submission" date="2024-10" db="EMBL/GenBank/DDBJ databases">
        <title>The Natural Products Discovery Center: Release of the First 8490 Sequenced Strains for Exploring Actinobacteria Biosynthetic Diversity.</title>
        <authorList>
            <person name="Kalkreuter E."/>
            <person name="Kautsar S.A."/>
            <person name="Yang D."/>
            <person name="Bader C.D."/>
            <person name="Teijaro C.N."/>
            <person name="Fluegel L."/>
            <person name="Davis C.M."/>
            <person name="Simpson J.R."/>
            <person name="Lauterbach L."/>
            <person name="Steele A.D."/>
            <person name="Gui C."/>
            <person name="Meng S."/>
            <person name="Li G."/>
            <person name="Viehrig K."/>
            <person name="Ye F."/>
            <person name="Su P."/>
            <person name="Kiefer A.F."/>
            <person name="Nichols A."/>
            <person name="Cepeda A.J."/>
            <person name="Yan W."/>
            <person name="Fan B."/>
            <person name="Jiang Y."/>
            <person name="Adhikari A."/>
            <person name="Zheng C.-J."/>
            <person name="Schuster L."/>
            <person name="Cowan T.M."/>
            <person name="Smanski M.J."/>
            <person name="Chevrette M.G."/>
            <person name="De Carvalho L.P.S."/>
            <person name="Shen B."/>
        </authorList>
    </citation>
    <scope>NUCLEOTIDE SEQUENCE [LARGE SCALE GENOMIC DNA]</scope>
    <source>
        <strain evidence="2 3">NPDC087220</strain>
    </source>
</reference>
<comment type="caution">
    <text evidence="2">The sequence shown here is derived from an EMBL/GenBank/DDBJ whole genome shotgun (WGS) entry which is preliminary data.</text>
</comment>
<evidence type="ECO:0000313" key="3">
    <source>
        <dbReference type="Proteomes" id="UP001617351"/>
    </source>
</evidence>
<organism evidence="2 3">
    <name type="scientific">Streptomyces toxytricini</name>
    <name type="common">Actinomyces toxytricini</name>
    <dbReference type="NCBI Taxonomy" id="67369"/>
    <lineage>
        <taxon>Bacteria</taxon>
        <taxon>Bacillati</taxon>
        <taxon>Actinomycetota</taxon>
        <taxon>Actinomycetes</taxon>
        <taxon>Kitasatosporales</taxon>
        <taxon>Streptomycetaceae</taxon>
        <taxon>Streptomyces</taxon>
    </lineage>
</organism>
<feature type="compositionally biased region" description="Basic and acidic residues" evidence="1">
    <location>
        <begin position="33"/>
        <end position="50"/>
    </location>
</feature>
<keyword evidence="3" id="KW-1185">Reference proteome</keyword>
<proteinExistence type="predicted"/>
<protein>
    <submittedName>
        <fullName evidence="2">Uncharacterized protein</fullName>
    </submittedName>
</protein>
<accession>A0ABW8EBU6</accession>
<dbReference type="Proteomes" id="UP001617351">
    <property type="component" value="Unassembled WGS sequence"/>
</dbReference>
<evidence type="ECO:0000313" key="2">
    <source>
        <dbReference type="EMBL" id="MFJ2819637.1"/>
    </source>
</evidence>
<dbReference type="EMBL" id="JBIUYY010000001">
    <property type="protein sequence ID" value="MFJ2819637.1"/>
    <property type="molecule type" value="Genomic_DNA"/>
</dbReference>
<gene>
    <name evidence="2" type="ORF">ACIO7M_00795</name>
</gene>
<evidence type="ECO:0000256" key="1">
    <source>
        <dbReference type="SAM" id="MobiDB-lite"/>
    </source>
</evidence>
<sequence>MEELVYVAGRIVNGVAGLAYAFGDFLVGAVPDGSERRKDERRQDGAEGER</sequence>
<feature type="region of interest" description="Disordered" evidence="1">
    <location>
        <begin position="31"/>
        <end position="50"/>
    </location>
</feature>
<dbReference type="RefSeq" id="WP_365506488.1">
    <property type="nucleotide sequence ID" value="NZ_JBFANW010000082.1"/>
</dbReference>